<protein>
    <submittedName>
        <fullName evidence="2">Ribosome biogenesis protein erb1</fullName>
    </submittedName>
</protein>
<evidence type="ECO:0000313" key="3">
    <source>
        <dbReference type="Proteomes" id="UP000830375"/>
    </source>
</evidence>
<evidence type="ECO:0000313" key="2">
    <source>
        <dbReference type="EMBL" id="KAI2644604.1"/>
    </source>
</evidence>
<gene>
    <name evidence="2" type="ORF">H4Q32_030543</name>
</gene>
<dbReference type="Proteomes" id="UP000830375">
    <property type="component" value="Unassembled WGS sequence"/>
</dbReference>
<keyword evidence="3" id="KW-1185">Reference proteome</keyword>
<proteinExistence type="predicted"/>
<comment type="caution">
    <text evidence="2">The sequence shown here is derived from an EMBL/GenBank/DDBJ whole genome shotgun (WGS) entry which is preliminary data.</text>
</comment>
<reference evidence="2 3" key="1">
    <citation type="submission" date="2022-01" db="EMBL/GenBank/DDBJ databases">
        <title>A high-quality chromosome-level genome assembly of rohu carp, Labeo rohita.</title>
        <authorList>
            <person name="Arick M.A. II"/>
            <person name="Hsu C.-Y."/>
            <person name="Magbanua Z."/>
            <person name="Pechanova O."/>
            <person name="Grover C."/>
            <person name="Miller E."/>
            <person name="Thrash A."/>
            <person name="Ezzel L."/>
            <person name="Alam S."/>
            <person name="Benzie J."/>
            <person name="Hamilton M."/>
            <person name="Karsi A."/>
            <person name="Lawrence M.L."/>
            <person name="Peterson D.G."/>
        </authorList>
    </citation>
    <scope>NUCLEOTIDE SEQUENCE [LARGE SCALE GENOMIC DNA]</scope>
    <source>
        <strain evidence="3">BAU-BD-2019</strain>
        <tissue evidence="2">Blood</tissue>
    </source>
</reference>
<organism evidence="2 3">
    <name type="scientific">Labeo rohita</name>
    <name type="common">Indian major carp</name>
    <name type="synonym">Cyprinus rohita</name>
    <dbReference type="NCBI Taxonomy" id="84645"/>
    <lineage>
        <taxon>Eukaryota</taxon>
        <taxon>Metazoa</taxon>
        <taxon>Chordata</taxon>
        <taxon>Craniata</taxon>
        <taxon>Vertebrata</taxon>
        <taxon>Euteleostomi</taxon>
        <taxon>Actinopterygii</taxon>
        <taxon>Neopterygii</taxon>
        <taxon>Teleostei</taxon>
        <taxon>Ostariophysi</taxon>
        <taxon>Cypriniformes</taxon>
        <taxon>Cyprinidae</taxon>
        <taxon>Labeoninae</taxon>
        <taxon>Labeonini</taxon>
        <taxon>Labeo</taxon>
    </lineage>
</organism>
<feature type="region of interest" description="Disordered" evidence="1">
    <location>
        <begin position="1"/>
        <end position="32"/>
    </location>
</feature>
<name>A0ABQ8L1H9_LABRO</name>
<accession>A0ABQ8L1H9</accession>
<sequence>MWQPSIAPATVQKAGDPASWAKPAPTSSRSSGVGKVITLFKIQMTALLILCTMSCTVDSTLYDAAWASQYRNTSTSISVSQPWSKSDLKAAMRDMMDCRESCRLGQRSDPSLKYN</sequence>
<evidence type="ECO:0000256" key="1">
    <source>
        <dbReference type="SAM" id="MobiDB-lite"/>
    </source>
</evidence>
<dbReference type="EMBL" id="JACTAM010002485">
    <property type="protein sequence ID" value="KAI2644604.1"/>
    <property type="molecule type" value="Genomic_DNA"/>
</dbReference>